<dbReference type="AlphaFoldDB" id="A0A2Z6LQK5"/>
<name>A0A2Z6LQK5_TRISU</name>
<dbReference type="EMBL" id="DF973228">
    <property type="protein sequence ID" value="GAU21354.1"/>
    <property type="molecule type" value="Genomic_DNA"/>
</dbReference>
<keyword evidence="3" id="KW-1185">Reference proteome</keyword>
<evidence type="ECO:0000256" key="1">
    <source>
        <dbReference type="SAM" id="MobiDB-lite"/>
    </source>
</evidence>
<reference evidence="3" key="1">
    <citation type="journal article" date="2017" name="Front. Plant Sci.">
        <title>Climate Clever Clovers: New Paradigm to Reduce the Environmental Footprint of Ruminants by Breeding Low Methanogenic Forages Utilizing Haplotype Variation.</title>
        <authorList>
            <person name="Kaur P."/>
            <person name="Appels R."/>
            <person name="Bayer P.E."/>
            <person name="Keeble-Gagnere G."/>
            <person name="Wang J."/>
            <person name="Hirakawa H."/>
            <person name="Shirasawa K."/>
            <person name="Vercoe P."/>
            <person name="Stefanova K."/>
            <person name="Durmic Z."/>
            <person name="Nichols P."/>
            <person name="Revell C."/>
            <person name="Isobe S.N."/>
            <person name="Edwards D."/>
            <person name="Erskine W."/>
        </authorList>
    </citation>
    <scope>NUCLEOTIDE SEQUENCE [LARGE SCALE GENOMIC DNA]</scope>
    <source>
        <strain evidence="3">cv. Daliak</strain>
    </source>
</reference>
<sequence>MIEARRAKDIHPATRSSLFHSFKESCIEWIGAFHMSGDAYCTASSVKTGRRLSGCSQGGEGVERGKADSRSLDTIL</sequence>
<feature type="region of interest" description="Disordered" evidence="1">
    <location>
        <begin position="51"/>
        <end position="76"/>
    </location>
</feature>
<proteinExistence type="predicted"/>
<evidence type="ECO:0000313" key="2">
    <source>
        <dbReference type="EMBL" id="GAU21354.1"/>
    </source>
</evidence>
<accession>A0A2Z6LQK5</accession>
<dbReference type="Proteomes" id="UP000242715">
    <property type="component" value="Unassembled WGS sequence"/>
</dbReference>
<evidence type="ECO:0000313" key="3">
    <source>
        <dbReference type="Proteomes" id="UP000242715"/>
    </source>
</evidence>
<organism evidence="2 3">
    <name type="scientific">Trifolium subterraneum</name>
    <name type="common">Subterranean clover</name>
    <dbReference type="NCBI Taxonomy" id="3900"/>
    <lineage>
        <taxon>Eukaryota</taxon>
        <taxon>Viridiplantae</taxon>
        <taxon>Streptophyta</taxon>
        <taxon>Embryophyta</taxon>
        <taxon>Tracheophyta</taxon>
        <taxon>Spermatophyta</taxon>
        <taxon>Magnoliopsida</taxon>
        <taxon>eudicotyledons</taxon>
        <taxon>Gunneridae</taxon>
        <taxon>Pentapetalae</taxon>
        <taxon>rosids</taxon>
        <taxon>fabids</taxon>
        <taxon>Fabales</taxon>
        <taxon>Fabaceae</taxon>
        <taxon>Papilionoideae</taxon>
        <taxon>50 kb inversion clade</taxon>
        <taxon>NPAAA clade</taxon>
        <taxon>Hologalegina</taxon>
        <taxon>IRL clade</taxon>
        <taxon>Trifolieae</taxon>
        <taxon>Trifolium</taxon>
    </lineage>
</organism>
<gene>
    <name evidence="2" type="ORF">TSUD_189410</name>
</gene>
<feature type="compositionally biased region" description="Basic and acidic residues" evidence="1">
    <location>
        <begin position="61"/>
        <end position="76"/>
    </location>
</feature>
<protein>
    <submittedName>
        <fullName evidence="2">Uncharacterized protein</fullName>
    </submittedName>
</protein>